<feature type="transmembrane region" description="Helical" evidence="6">
    <location>
        <begin position="84"/>
        <end position="109"/>
    </location>
</feature>
<sequence length="206" mass="23438">MKIKHWWLGYLCIFTNVLLLIVTILENVLILIALSNVSVLHPPTKLLLRNLAAADLSVGLITQPLFIAYLLSIVAENGTKACEIVVFFLLISTSILCGISLCTLTMISVERLLALMLGLQYRQVITLSRVKAMVVFIWFVFISVNLLYFWNPRVFATIVLLNVPSFLLVSTISYTKIYFTLRRRQLQIRQGSASSQFDEHDRARVF</sequence>
<dbReference type="PROSITE" id="PS50262">
    <property type="entry name" value="G_PROTEIN_RECEP_F1_2"/>
    <property type="match status" value="1"/>
</dbReference>
<evidence type="ECO:0000256" key="2">
    <source>
        <dbReference type="ARBA" id="ARBA00022475"/>
    </source>
</evidence>
<dbReference type="Proteomes" id="UP001249851">
    <property type="component" value="Unassembled WGS sequence"/>
</dbReference>
<protein>
    <submittedName>
        <fullName evidence="8">Adenosine receptor A2b</fullName>
    </submittedName>
</protein>
<evidence type="ECO:0000313" key="8">
    <source>
        <dbReference type="EMBL" id="KAK2553242.1"/>
    </source>
</evidence>
<dbReference type="Pfam" id="PF00001">
    <property type="entry name" value="7tm_1"/>
    <property type="match status" value="1"/>
</dbReference>
<evidence type="ECO:0000313" key="9">
    <source>
        <dbReference type="Proteomes" id="UP001249851"/>
    </source>
</evidence>
<name>A0AAD9Q1Y6_ACRCE</name>
<evidence type="ECO:0000256" key="1">
    <source>
        <dbReference type="ARBA" id="ARBA00004651"/>
    </source>
</evidence>
<feature type="transmembrane region" description="Helical" evidence="6">
    <location>
        <begin position="46"/>
        <end position="72"/>
    </location>
</feature>
<feature type="transmembrane region" description="Helical" evidence="6">
    <location>
        <begin position="156"/>
        <end position="179"/>
    </location>
</feature>
<evidence type="ECO:0000256" key="4">
    <source>
        <dbReference type="ARBA" id="ARBA00022989"/>
    </source>
</evidence>
<dbReference type="Gene3D" id="1.20.1070.10">
    <property type="entry name" value="Rhodopsin 7-helix transmembrane proteins"/>
    <property type="match status" value="1"/>
</dbReference>
<organism evidence="8 9">
    <name type="scientific">Acropora cervicornis</name>
    <name type="common">Staghorn coral</name>
    <dbReference type="NCBI Taxonomy" id="6130"/>
    <lineage>
        <taxon>Eukaryota</taxon>
        <taxon>Metazoa</taxon>
        <taxon>Cnidaria</taxon>
        <taxon>Anthozoa</taxon>
        <taxon>Hexacorallia</taxon>
        <taxon>Scleractinia</taxon>
        <taxon>Astrocoeniina</taxon>
        <taxon>Acroporidae</taxon>
        <taxon>Acropora</taxon>
    </lineage>
</organism>
<feature type="domain" description="G-protein coupled receptors family 1 profile" evidence="7">
    <location>
        <begin position="26"/>
        <end position="206"/>
    </location>
</feature>
<reference evidence="8" key="1">
    <citation type="journal article" date="2023" name="G3 (Bethesda)">
        <title>Whole genome assembly and annotation of the endangered Caribbean coral Acropora cervicornis.</title>
        <authorList>
            <person name="Selwyn J.D."/>
            <person name="Vollmer S.V."/>
        </authorList>
    </citation>
    <scope>NUCLEOTIDE SEQUENCE</scope>
    <source>
        <strain evidence="8">K2</strain>
    </source>
</reference>
<evidence type="ECO:0000256" key="5">
    <source>
        <dbReference type="ARBA" id="ARBA00023136"/>
    </source>
</evidence>
<accession>A0AAD9Q1Y6</accession>
<evidence type="ECO:0000256" key="3">
    <source>
        <dbReference type="ARBA" id="ARBA00022692"/>
    </source>
</evidence>
<keyword evidence="3 6" id="KW-0812">Transmembrane</keyword>
<evidence type="ECO:0000256" key="6">
    <source>
        <dbReference type="SAM" id="Phobius"/>
    </source>
</evidence>
<reference evidence="8" key="2">
    <citation type="journal article" date="2023" name="Science">
        <title>Genomic signatures of disease resistance in endangered staghorn corals.</title>
        <authorList>
            <person name="Vollmer S.V."/>
            <person name="Selwyn J.D."/>
            <person name="Despard B.A."/>
            <person name="Roesel C.L."/>
        </authorList>
    </citation>
    <scope>NUCLEOTIDE SEQUENCE</scope>
    <source>
        <strain evidence="8">K2</strain>
    </source>
</reference>
<dbReference type="GO" id="GO:0005886">
    <property type="term" value="C:plasma membrane"/>
    <property type="evidence" value="ECO:0007669"/>
    <property type="project" value="UniProtKB-SubCell"/>
</dbReference>
<keyword evidence="4 6" id="KW-1133">Transmembrane helix</keyword>
<dbReference type="PANTHER" id="PTHR22750">
    <property type="entry name" value="G-PROTEIN COUPLED RECEPTOR"/>
    <property type="match status" value="1"/>
</dbReference>
<dbReference type="GO" id="GO:0004930">
    <property type="term" value="F:G protein-coupled receptor activity"/>
    <property type="evidence" value="ECO:0007669"/>
    <property type="project" value="InterPro"/>
</dbReference>
<dbReference type="SUPFAM" id="SSF81321">
    <property type="entry name" value="Family A G protein-coupled receptor-like"/>
    <property type="match status" value="1"/>
</dbReference>
<evidence type="ECO:0000259" key="7">
    <source>
        <dbReference type="PROSITE" id="PS50262"/>
    </source>
</evidence>
<comment type="subcellular location">
    <subcellularLocation>
        <location evidence="1">Cell membrane</location>
        <topology evidence="1">Multi-pass membrane protein</topology>
    </subcellularLocation>
</comment>
<feature type="transmembrane region" description="Helical" evidence="6">
    <location>
        <begin position="6"/>
        <end position="34"/>
    </location>
</feature>
<proteinExistence type="predicted"/>
<keyword evidence="9" id="KW-1185">Reference proteome</keyword>
<dbReference type="InterPro" id="IPR017452">
    <property type="entry name" value="GPCR_Rhodpsn_7TM"/>
</dbReference>
<dbReference type="PRINTS" id="PR00237">
    <property type="entry name" value="GPCRRHODOPSN"/>
</dbReference>
<dbReference type="EMBL" id="JARQWQ010000079">
    <property type="protein sequence ID" value="KAK2553242.1"/>
    <property type="molecule type" value="Genomic_DNA"/>
</dbReference>
<comment type="caution">
    <text evidence="8">The sequence shown here is derived from an EMBL/GenBank/DDBJ whole genome shotgun (WGS) entry which is preliminary data.</text>
</comment>
<gene>
    <name evidence="8" type="ORF">P5673_025442</name>
</gene>
<keyword evidence="5 6" id="KW-0472">Membrane</keyword>
<feature type="transmembrane region" description="Helical" evidence="6">
    <location>
        <begin position="130"/>
        <end position="150"/>
    </location>
</feature>
<keyword evidence="2" id="KW-1003">Cell membrane</keyword>
<keyword evidence="8" id="KW-0675">Receptor</keyword>
<dbReference type="AlphaFoldDB" id="A0AAD9Q1Y6"/>
<dbReference type="InterPro" id="IPR000276">
    <property type="entry name" value="GPCR_Rhodpsn"/>
</dbReference>